<reference evidence="13" key="1">
    <citation type="submission" date="2020-03" db="EMBL/GenBank/DDBJ databases">
        <title>Genome of Pelagibius litoralis DSM 21314T.</title>
        <authorList>
            <person name="Wang G."/>
        </authorList>
    </citation>
    <scope>NUCLEOTIDE SEQUENCE</scope>
    <source>
        <strain evidence="13">DSM 21314</strain>
    </source>
</reference>
<comment type="caution">
    <text evidence="13">The sequence shown here is derived from an EMBL/GenBank/DDBJ whole genome shotgun (WGS) entry which is preliminary data.</text>
</comment>
<organism evidence="13 14">
    <name type="scientific">Pelagibius litoralis</name>
    <dbReference type="NCBI Taxonomy" id="374515"/>
    <lineage>
        <taxon>Bacteria</taxon>
        <taxon>Pseudomonadati</taxon>
        <taxon>Pseudomonadota</taxon>
        <taxon>Alphaproteobacteria</taxon>
        <taxon>Rhodospirillales</taxon>
        <taxon>Rhodovibrionaceae</taxon>
        <taxon>Pelagibius</taxon>
    </lineage>
</organism>
<dbReference type="InterPro" id="IPR027469">
    <property type="entry name" value="Cation_efflux_TMD_sf"/>
</dbReference>
<evidence type="ECO:0000256" key="8">
    <source>
        <dbReference type="ARBA" id="ARBA00023136"/>
    </source>
</evidence>
<dbReference type="AlphaFoldDB" id="A0A967EVS2"/>
<dbReference type="InterPro" id="IPR050681">
    <property type="entry name" value="CDF/SLC30A"/>
</dbReference>
<dbReference type="PANTHER" id="PTHR11562:SF17">
    <property type="entry name" value="RE54080P-RELATED"/>
    <property type="match status" value="1"/>
</dbReference>
<keyword evidence="3" id="KW-0813">Transport</keyword>
<proteinExistence type="inferred from homology"/>
<dbReference type="Proteomes" id="UP000761264">
    <property type="component" value="Unassembled WGS sequence"/>
</dbReference>
<evidence type="ECO:0000256" key="7">
    <source>
        <dbReference type="ARBA" id="ARBA00023065"/>
    </source>
</evidence>
<evidence type="ECO:0000256" key="2">
    <source>
        <dbReference type="ARBA" id="ARBA00008873"/>
    </source>
</evidence>
<evidence type="ECO:0000256" key="1">
    <source>
        <dbReference type="ARBA" id="ARBA00004141"/>
    </source>
</evidence>
<dbReference type="InterPro" id="IPR002524">
    <property type="entry name" value="Cation_efflux"/>
</dbReference>
<name>A0A967EVS2_9PROT</name>
<dbReference type="InterPro" id="IPR036837">
    <property type="entry name" value="Cation_efflux_CTD_sf"/>
</dbReference>
<feature type="region of interest" description="Disordered" evidence="9">
    <location>
        <begin position="1"/>
        <end position="20"/>
    </location>
</feature>
<dbReference type="InterPro" id="IPR027470">
    <property type="entry name" value="Cation_efflux_CTD"/>
</dbReference>
<keyword evidence="6 10" id="KW-1133">Transmembrane helix</keyword>
<gene>
    <name evidence="13" type="ORF">HBA54_10980</name>
</gene>
<dbReference type="SUPFAM" id="SSF161111">
    <property type="entry name" value="Cation efflux protein transmembrane domain-like"/>
    <property type="match status" value="1"/>
</dbReference>
<dbReference type="Pfam" id="PF01545">
    <property type="entry name" value="Cation_efflux"/>
    <property type="match status" value="1"/>
</dbReference>
<evidence type="ECO:0000256" key="6">
    <source>
        <dbReference type="ARBA" id="ARBA00022989"/>
    </source>
</evidence>
<feature type="domain" description="Cation efflux protein transmembrane" evidence="11">
    <location>
        <begin position="28"/>
        <end position="218"/>
    </location>
</feature>
<evidence type="ECO:0000313" key="13">
    <source>
        <dbReference type="EMBL" id="NIA69111.1"/>
    </source>
</evidence>
<feature type="transmembrane region" description="Helical" evidence="10">
    <location>
        <begin position="193"/>
        <end position="210"/>
    </location>
</feature>
<feature type="transmembrane region" description="Helical" evidence="10">
    <location>
        <begin position="53"/>
        <end position="74"/>
    </location>
</feature>
<keyword evidence="5" id="KW-0862">Zinc</keyword>
<comment type="similarity">
    <text evidence="2">Belongs to the cation diffusion facilitator (CDF) transporter (TC 2.A.4) family. SLC30A subfamily.</text>
</comment>
<keyword evidence="14" id="KW-1185">Reference proteome</keyword>
<evidence type="ECO:0000256" key="5">
    <source>
        <dbReference type="ARBA" id="ARBA00022906"/>
    </source>
</evidence>
<evidence type="ECO:0000259" key="11">
    <source>
        <dbReference type="Pfam" id="PF01545"/>
    </source>
</evidence>
<dbReference type="GO" id="GO:0005886">
    <property type="term" value="C:plasma membrane"/>
    <property type="evidence" value="ECO:0007669"/>
    <property type="project" value="TreeGrafter"/>
</dbReference>
<feature type="transmembrane region" description="Helical" evidence="10">
    <location>
        <begin position="94"/>
        <end position="113"/>
    </location>
</feature>
<dbReference type="NCBIfam" id="TIGR01297">
    <property type="entry name" value="CDF"/>
    <property type="match status" value="1"/>
</dbReference>
<accession>A0A967EVS2</accession>
<dbReference type="InterPro" id="IPR058533">
    <property type="entry name" value="Cation_efflux_TM"/>
</dbReference>
<feature type="compositionally biased region" description="Basic and acidic residues" evidence="9">
    <location>
        <begin position="1"/>
        <end position="11"/>
    </location>
</feature>
<evidence type="ECO:0000256" key="4">
    <source>
        <dbReference type="ARBA" id="ARBA00022692"/>
    </source>
</evidence>
<keyword evidence="5" id="KW-0864">Zinc transport</keyword>
<evidence type="ECO:0000256" key="10">
    <source>
        <dbReference type="SAM" id="Phobius"/>
    </source>
</evidence>
<keyword evidence="4 10" id="KW-0812">Transmembrane</keyword>
<sequence length="303" mass="32581">MGHHHGQDHGPHGHGPHGQGANNEKRVLWAFVLTAGFMGVEVVGGLISGSLALLADAAHMLTDAAALGLAWFAFRVARRPADTRRSYGYHRGQVLAAFVNGGVLIAVVGWIFIEAIARLREPVPVQGWTMLVVAGLGLVVNIAAFAILHGGDRQNLNMRGAAAHVLGDLLGSAAAIVGALIILWTGWMPIDPLLSMLVGLLVLRSAWFVVRESAHIMLEGTPADIDPAALRRTLMEAVPELEDVHHIHAWSLTPERPLLTLHARVTARADHQATLESIKKVLAERFSIDHSTVQIEREACGDD</sequence>
<evidence type="ECO:0000313" key="14">
    <source>
        <dbReference type="Proteomes" id="UP000761264"/>
    </source>
</evidence>
<dbReference type="SUPFAM" id="SSF160240">
    <property type="entry name" value="Cation efflux protein cytoplasmic domain-like"/>
    <property type="match status" value="1"/>
</dbReference>
<dbReference type="GO" id="GO:0005385">
    <property type="term" value="F:zinc ion transmembrane transporter activity"/>
    <property type="evidence" value="ECO:0007669"/>
    <property type="project" value="TreeGrafter"/>
</dbReference>
<keyword evidence="7" id="KW-0406">Ion transport</keyword>
<evidence type="ECO:0000256" key="3">
    <source>
        <dbReference type="ARBA" id="ARBA00022448"/>
    </source>
</evidence>
<dbReference type="Gene3D" id="1.20.1510.10">
    <property type="entry name" value="Cation efflux protein transmembrane domain"/>
    <property type="match status" value="1"/>
</dbReference>
<evidence type="ECO:0000259" key="12">
    <source>
        <dbReference type="Pfam" id="PF16916"/>
    </source>
</evidence>
<dbReference type="Pfam" id="PF16916">
    <property type="entry name" value="ZT_dimer"/>
    <property type="match status" value="1"/>
</dbReference>
<dbReference type="EMBL" id="JAAQPH010000007">
    <property type="protein sequence ID" value="NIA69111.1"/>
    <property type="molecule type" value="Genomic_DNA"/>
</dbReference>
<feature type="transmembrane region" description="Helical" evidence="10">
    <location>
        <begin position="125"/>
        <end position="148"/>
    </location>
</feature>
<dbReference type="RefSeq" id="WP_167224377.1">
    <property type="nucleotide sequence ID" value="NZ_JAAQPH010000007.1"/>
</dbReference>
<dbReference type="PANTHER" id="PTHR11562">
    <property type="entry name" value="CATION EFFLUX PROTEIN/ ZINC TRANSPORTER"/>
    <property type="match status" value="1"/>
</dbReference>
<protein>
    <submittedName>
        <fullName evidence="13">Cation diffusion facilitator family transporter</fullName>
    </submittedName>
</protein>
<feature type="transmembrane region" description="Helical" evidence="10">
    <location>
        <begin position="27"/>
        <end position="47"/>
    </location>
</feature>
<keyword evidence="8 10" id="KW-0472">Membrane</keyword>
<feature type="transmembrane region" description="Helical" evidence="10">
    <location>
        <begin position="169"/>
        <end position="187"/>
    </location>
</feature>
<feature type="domain" description="Cation efflux protein cytoplasmic" evidence="12">
    <location>
        <begin position="233"/>
        <end position="297"/>
    </location>
</feature>
<comment type="subcellular location">
    <subcellularLocation>
        <location evidence="1">Membrane</location>
        <topology evidence="1">Multi-pass membrane protein</topology>
    </subcellularLocation>
</comment>
<evidence type="ECO:0000256" key="9">
    <source>
        <dbReference type="SAM" id="MobiDB-lite"/>
    </source>
</evidence>